<evidence type="ECO:0000256" key="1">
    <source>
        <dbReference type="SAM" id="SignalP"/>
    </source>
</evidence>
<dbReference type="Proteomes" id="UP000633943">
    <property type="component" value="Unassembled WGS sequence"/>
</dbReference>
<dbReference type="PANTHER" id="PTHR30024:SF48">
    <property type="entry name" value="ABC TRANSPORTER SUBSTRATE-BINDING PROTEIN"/>
    <property type="match status" value="1"/>
</dbReference>
<dbReference type="RefSeq" id="WP_169202879.1">
    <property type="nucleotide sequence ID" value="NZ_CP059467.1"/>
</dbReference>
<dbReference type="SUPFAM" id="SSF53850">
    <property type="entry name" value="Periplasmic binding protein-like II"/>
    <property type="match status" value="1"/>
</dbReference>
<keyword evidence="4" id="KW-1185">Reference proteome</keyword>
<feature type="chain" id="PRO_5046482657" evidence="1">
    <location>
        <begin position="25"/>
        <end position="336"/>
    </location>
</feature>
<proteinExistence type="predicted"/>
<organism evidence="3 4">
    <name type="scientific">Aromatoleum bremense</name>
    <dbReference type="NCBI Taxonomy" id="76115"/>
    <lineage>
        <taxon>Bacteria</taxon>
        <taxon>Pseudomonadati</taxon>
        <taxon>Pseudomonadota</taxon>
        <taxon>Betaproteobacteria</taxon>
        <taxon>Rhodocyclales</taxon>
        <taxon>Rhodocyclaceae</taxon>
        <taxon>Aromatoleum</taxon>
    </lineage>
</organism>
<dbReference type="Pfam" id="PF09084">
    <property type="entry name" value="NMT1"/>
    <property type="match status" value="1"/>
</dbReference>
<dbReference type="PANTHER" id="PTHR30024">
    <property type="entry name" value="ALIPHATIC SULFONATES-BINDING PROTEIN-RELATED"/>
    <property type="match status" value="1"/>
</dbReference>
<feature type="signal peptide" evidence="1">
    <location>
        <begin position="1"/>
        <end position="24"/>
    </location>
</feature>
<dbReference type="Gene3D" id="3.40.190.10">
    <property type="entry name" value="Periplasmic binding protein-like II"/>
    <property type="match status" value="2"/>
</dbReference>
<reference evidence="3 4" key="1">
    <citation type="submission" date="2019-12" db="EMBL/GenBank/DDBJ databases">
        <title>Comparative genomics gives insights into the taxonomy of the Azoarcus-Aromatoleum group and reveals separate origins of nif in the plant-associated Azoarcus and non-plant-associated Aromatoleum sub-groups.</title>
        <authorList>
            <person name="Lafos M."/>
            <person name="Maluk M."/>
            <person name="Batista M."/>
            <person name="Junghare M."/>
            <person name="Carmona M."/>
            <person name="Faoro H."/>
            <person name="Cruz L.M."/>
            <person name="Battistoni F."/>
            <person name="De Souza E."/>
            <person name="Pedrosa F."/>
            <person name="Chen W.-M."/>
            <person name="Poole P.S."/>
            <person name="Dixon R.A."/>
            <person name="James E.K."/>
        </authorList>
    </citation>
    <scope>NUCLEOTIDE SEQUENCE [LARGE SCALE GENOMIC DNA]</scope>
    <source>
        <strain evidence="3 4">PbN1</strain>
    </source>
</reference>
<evidence type="ECO:0000259" key="2">
    <source>
        <dbReference type="Pfam" id="PF09084"/>
    </source>
</evidence>
<feature type="domain" description="SsuA/THI5-like" evidence="2">
    <location>
        <begin position="54"/>
        <end position="246"/>
    </location>
</feature>
<accession>A0ABX1NXE1</accession>
<sequence>MKQFLATRLMFAVLALLGMAAASAAEPALIRIGVLQYGTVSWELEVIRRMGLAKREGVRIEVVPLALKDAANVAIQGGAVDVIVNDWIWVARQRAEGRDFTFVPYSRAVGGIMIHPDSGVQTLSDLRGRRVGVAGGALDKSWLLLRAYSRKTLGEDAATLVKADFAAPPLLNELMLRGELPAVLNFWHFAARLQAAGMRELLGIDEILRELGVAGELPLVGWVFREGWAQRNRTAVEGFLRAAGEAERVMRDSDAIWQELRPLTRAENDATLLALRDGFRAGIVTTSGAHAQATARQVFGILAQEGGTALVGSARALPAGTFWNRGADGEHAKRRE</sequence>
<dbReference type="InterPro" id="IPR015168">
    <property type="entry name" value="SsuA/THI5"/>
</dbReference>
<name>A0ABX1NXE1_9RHOO</name>
<evidence type="ECO:0000313" key="4">
    <source>
        <dbReference type="Proteomes" id="UP000633943"/>
    </source>
</evidence>
<keyword evidence="1" id="KW-0732">Signal</keyword>
<evidence type="ECO:0000313" key="3">
    <source>
        <dbReference type="EMBL" id="NMG16291.1"/>
    </source>
</evidence>
<gene>
    <name evidence="3" type="ORF">GPA24_12190</name>
</gene>
<comment type="caution">
    <text evidence="3">The sequence shown here is derived from an EMBL/GenBank/DDBJ whole genome shotgun (WGS) entry which is preliminary data.</text>
</comment>
<protein>
    <submittedName>
        <fullName evidence="3">Transporter substrate-binding domain-containing protein</fullName>
    </submittedName>
</protein>
<dbReference type="EMBL" id="WTVP01000032">
    <property type="protein sequence ID" value="NMG16291.1"/>
    <property type="molecule type" value="Genomic_DNA"/>
</dbReference>